<sequence length="449" mass="49631">MSKIFSGSFLFSRSSNKNNSSPQVSPFSNGKTLPTNVHGASGGVVPPILLEENRVPKFYKDCLAQCGAISSNQLPNTGLVYNLMVASQLPKDILSNIWTMVNRSVPGQLTRQEFFSCLALIALAQKGESISALCDVNTLPIPHLQTFTTGGVGKTSQKQQNGTKAMVDTANLPMQTKTAPIQSTKKDVRDNILHLKKTNNEANFIPTDLVDNGAKKQNTPAENGLDDLLGDLCLSAPAPSSIVEPKNDLTFDILNLDLSNNATHQEKMKPIVDDDPYAVLRNEPQEDEYLVSWQKIVDESSKVILNAIELLQKEPNLTVEILKVEKGCKFVLAIRAMTKMLNRVALSIHKYRPSETKIIEKARNCLILWTQFIKENGAVEMVLQTRIDNGNFIGLKQLTTCNLCLQQITADDPLHLELSQFSYHSSCANFWVNHVDLGLPQLDPYKATI</sequence>
<proteinExistence type="predicted"/>
<dbReference type="Proteomes" id="UP000887576">
    <property type="component" value="Unplaced"/>
</dbReference>
<protein>
    <submittedName>
        <fullName evidence="2">EH domain-containing protein</fullName>
    </submittedName>
</protein>
<evidence type="ECO:0000313" key="2">
    <source>
        <dbReference type="WBParaSite" id="JU765_v2.g6196.t1"/>
    </source>
</evidence>
<reference evidence="2" key="1">
    <citation type="submission" date="2022-11" db="UniProtKB">
        <authorList>
            <consortium name="WormBaseParasite"/>
        </authorList>
    </citation>
    <scope>IDENTIFICATION</scope>
</reference>
<name>A0AC34RF12_9BILA</name>
<organism evidence="1 2">
    <name type="scientific">Panagrolaimus sp. JU765</name>
    <dbReference type="NCBI Taxonomy" id="591449"/>
    <lineage>
        <taxon>Eukaryota</taxon>
        <taxon>Metazoa</taxon>
        <taxon>Ecdysozoa</taxon>
        <taxon>Nematoda</taxon>
        <taxon>Chromadorea</taxon>
        <taxon>Rhabditida</taxon>
        <taxon>Tylenchina</taxon>
        <taxon>Panagrolaimomorpha</taxon>
        <taxon>Panagrolaimoidea</taxon>
        <taxon>Panagrolaimidae</taxon>
        <taxon>Panagrolaimus</taxon>
    </lineage>
</organism>
<evidence type="ECO:0000313" key="1">
    <source>
        <dbReference type="Proteomes" id="UP000887576"/>
    </source>
</evidence>
<dbReference type="WBParaSite" id="JU765_v2.g6196.t1">
    <property type="protein sequence ID" value="JU765_v2.g6196.t1"/>
    <property type="gene ID" value="JU765_v2.g6196"/>
</dbReference>
<accession>A0AC34RF12</accession>